<dbReference type="Gene3D" id="2.40.50.140">
    <property type="entry name" value="Nucleic acid-binding proteins"/>
    <property type="match status" value="1"/>
</dbReference>
<dbReference type="SUPFAM" id="SSF47781">
    <property type="entry name" value="RuvA domain 2-like"/>
    <property type="match status" value="1"/>
</dbReference>
<feature type="domain" description="Holliday junction DNA helicase RuvA C-terminal" evidence="8">
    <location>
        <begin position="159"/>
        <end position="203"/>
    </location>
</feature>
<protein>
    <recommendedName>
        <fullName evidence="6">Holliday junction branch migration complex subunit RuvA</fullName>
    </recommendedName>
</protein>
<proteinExistence type="inferred from homology"/>
<dbReference type="Pfam" id="PF01330">
    <property type="entry name" value="RuvA_N"/>
    <property type="match status" value="1"/>
</dbReference>
<evidence type="ECO:0000256" key="5">
    <source>
        <dbReference type="ARBA" id="ARBA00023204"/>
    </source>
</evidence>
<keyword evidence="3 6" id="KW-0238">DNA-binding</keyword>
<comment type="subcellular location">
    <subcellularLocation>
        <location evidence="6">Cytoplasm</location>
    </subcellularLocation>
</comment>
<name>A0AAW9SX87_CORAY</name>
<dbReference type="GO" id="GO:0009379">
    <property type="term" value="C:Holliday junction helicase complex"/>
    <property type="evidence" value="ECO:0007669"/>
    <property type="project" value="InterPro"/>
</dbReference>
<feature type="domain" description="DNA helicase Holliday junction RuvA type" evidence="7">
    <location>
        <begin position="1"/>
        <end position="61"/>
    </location>
</feature>
<gene>
    <name evidence="6 9" type="primary">ruvA</name>
    <name evidence="9" type="ORF">QP460_011265</name>
</gene>
<dbReference type="GO" id="GO:0000400">
    <property type="term" value="F:four-way junction DNA binding"/>
    <property type="evidence" value="ECO:0007669"/>
    <property type="project" value="UniProtKB-UniRule"/>
</dbReference>
<dbReference type="InterPro" id="IPR012340">
    <property type="entry name" value="NA-bd_OB-fold"/>
</dbReference>
<evidence type="ECO:0000256" key="3">
    <source>
        <dbReference type="ARBA" id="ARBA00023125"/>
    </source>
</evidence>
<comment type="domain">
    <text evidence="6">Has three domains with a flexible linker between the domains II and III and assumes an 'L' shape. Domain III is highly mobile and contacts RuvB.</text>
</comment>
<dbReference type="InterPro" id="IPR036267">
    <property type="entry name" value="RuvA_C_sf"/>
</dbReference>
<dbReference type="InterPro" id="IPR000085">
    <property type="entry name" value="RuvA"/>
</dbReference>
<dbReference type="InterPro" id="IPR013849">
    <property type="entry name" value="DNA_helicase_Holl-junc_RuvA_I"/>
</dbReference>
<dbReference type="GO" id="GO:0006310">
    <property type="term" value="P:DNA recombination"/>
    <property type="evidence" value="ECO:0007669"/>
    <property type="project" value="UniProtKB-UniRule"/>
</dbReference>
<keyword evidence="5 6" id="KW-0234">DNA repair</keyword>
<comment type="subunit">
    <text evidence="6">Homotetramer. Forms an RuvA(8)-RuvB(12)-Holliday junction (HJ) complex. HJ DNA is sandwiched between 2 RuvA tetramers; dsDNA enters through RuvA and exits via RuvB. An RuvB hexamer assembles on each DNA strand where it exits the tetramer. Each RuvB hexamer is contacted by two RuvA subunits (via domain III) on 2 adjacent RuvB subunits; this complex drives branch migration. In the full resolvosome a probable DNA-RuvA(4)-RuvB(12)-RuvC(2) complex forms which resolves the HJ.</text>
</comment>
<dbReference type="SUPFAM" id="SSF46929">
    <property type="entry name" value="DNA helicase RuvA subunit, C-terminal domain"/>
    <property type="match status" value="1"/>
</dbReference>
<evidence type="ECO:0000259" key="7">
    <source>
        <dbReference type="Pfam" id="PF01330"/>
    </source>
</evidence>
<dbReference type="AlphaFoldDB" id="A0AAW9SX87"/>
<comment type="function">
    <text evidence="6">The RuvA-RuvB-RuvC complex processes Holliday junction (HJ) DNA during genetic recombination and DNA repair, while the RuvA-RuvB complex plays an important role in the rescue of blocked DNA replication forks via replication fork reversal (RFR). RuvA specifically binds to HJ cruciform DNA, conferring on it an open structure. The RuvB hexamer acts as an ATP-dependent pump, pulling dsDNA into and through the RuvAB complex. HJ branch migration allows RuvC to scan DNA until it finds its consensus sequence, where it cleaves and resolves the cruciform DNA.</text>
</comment>
<sequence>MIASLRGEVIDLGADYCVIECGGVGHLVTITGRLASQLVRHEQTFMLTTMAVREDAITLFGFANSQEREMFALLRTVSTVGPKVAMSVLSVLSPAEIASAVASKNAKALQAANGVGKRLAERLLVELKDKVEVFADRAVSQPEEAASAAAPGIVLKADLDQVVGALVGLGFPEADANEAAETVVRIDPTLDTSMALKAALKTLGEK</sequence>
<accession>A0AAW9SX87</accession>
<feature type="region of interest" description="Domain III" evidence="6">
    <location>
        <begin position="148"/>
        <end position="206"/>
    </location>
</feature>
<dbReference type="SUPFAM" id="SSF50249">
    <property type="entry name" value="Nucleic acid-binding proteins"/>
    <property type="match status" value="1"/>
</dbReference>
<keyword evidence="4 6" id="KW-0233">DNA recombination</keyword>
<evidence type="ECO:0000256" key="6">
    <source>
        <dbReference type="HAMAP-Rule" id="MF_00031"/>
    </source>
</evidence>
<dbReference type="Pfam" id="PF07499">
    <property type="entry name" value="RuvA_C"/>
    <property type="match status" value="1"/>
</dbReference>
<dbReference type="GO" id="GO:0005524">
    <property type="term" value="F:ATP binding"/>
    <property type="evidence" value="ECO:0007669"/>
    <property type="project" value="InterPro"/>
</dbReference>
<dbReference type="GO" id="GO:0009378">
    <property type="term" value="F:four-way junction helicase activity"/>
    <property type="evidence" value="ECO:0007669"/>
    <property type="project" value="InterPro"/>
</dbReference>
<dbReference type="RefSeq" id="WP_284827007.1">
    <property type="nucleotide sequence ID" value="NZ_JASOOY020000035.1"/>
</dbReference>
<evidence type="ECO:0000256" key="1">
    <source>
        <dbReference type="ARBA" id="ARBA00022490"/>
    </source>
</evidence>
<dbReference type="Gene3D" id="1.10.8.10">
    <property type="entry name" value="DNA helicase RuvA subunit, C-terminal domain"/>
    <property type="match status" value="1"/>
</dbReference>
<dbReference type="InterPro" id="IPR010994">
    <property type="entry name" value="RuvA_2-like"/>
</dbReference>
<dbReference type="Gene3D" id="1.10.150.20">
    <property type="entry name" value="5' to 3' exonuclease, C-terminal subdomain"/>
    <property type="match status" value="1"/>
</dbReference>
<organism evidence="9 10">
    <name type="scientific">Corynebacterium amycolatum</name>
    <dbReference type="NCBI Taxonomy" id="43765"/>
    <lineage>
        <taxon>Bacteria</taxon>
        <taxon>Bacillati</taxon>
        <taxon>Actinomycetota</taxon>
        <taxon>Actinomycetes</taxon>
        <taxon>Mycobacteriales</taxon>
        <taxon>Corynebacteriaceae</taxon>
        <taxon>Corynebacterium</taxon>
    </lineage>
</organism>
<evidence type="ECO:0000256" key="4">
    <source>
        <dbReference type="ARBA" id="ARBA00023172"/>
    </source>
</evidence>
<dbReference type="NCBIfam" id="TIGR00084">
    <property type="entry name" value="ruvA"/>
    <property type="match status" value="1"/>
</dbReference>
<dbReference type="GO" id="GO:0048476">
    <property type="term" value="C:Holliday junction resolvase complex"/>
    <property type="evidence" value="ECO:0007669"/>
    <property type="project" value="UniProtKB-UniRule"/>
</dbReference>
<comment type="caution">
    <text evidence="9">The sequence shown here is derived from an EMBL/GenBank/DDBJ whole genome shotgun (WGS) entry which is preliminary data.</text>
</comment>
<keyword evidence="9" id="KW-0378">Hydrolase</keyword>
<dbReference type="Proteomes" id="UP001223646">
    <property type="component" value="Unassembled WGS sequence"/>
</dbReference>
<evidence type="ECO:0000259" key="8">
    <source>
        <dbReference type="Pfam" id="PF07499"/>
    </source>
</evidence>
<evidence type="ECO:0000256" key="2">
    <source>
        <dbReference type="ARBA" id="ARBA00022763"/>
    </source>
</evidence>
<comment type="similarity">
    <text evidence="6">Belongs to the RuvA family.</text>
</comment>
<dbReference type="EMBL" id="JASOOY020000035">
    <property type="protein sequence ID" value="MEO3718154.1"/>
    <property type="molecule type" value="Genomic_DNA"/>
</dbReference>
<comment type="caution">
    <text evidence="6">Lacks conserved residue(s) required for the propagation of feature annotation.</text>
</comment>
<evidence type="ECO:0000313" key="9">
    <source>
        <dbReference type="EMBL" id="MEO3718154.1"/>
    </source>
</evidence>
<dbReference type="InterPro" id="IPR011114">
    <property type="entry name" value="RuvA_C"/>
</dbReference>
<dbReference type="Pfam" id="PF14520">
    <property type="entry name" value="HHH_5"/>
    <property type="match status" value="1"/>
</dbReference>
<dbReference type="GO" id="GO:0006281">
    <property type="term" value="P:DNA repair"/>
    <property type="evidence" value="ECO:0007669"/>
    <property type="project" value="UniProtKB-UniRule"/>
</dbReference>
<dbReference type="GO" id="GO:0005737">
    <property type="term" value="C:cytoplasm"/>
    <property type="evidence" value="ECO:0007669"/>
    <property type="project" value="UniProtKB-SubCell"/>
</dbReference>
<evidence type="ECO:0000313" key="10">
    <source>
        <dbReference type="Proteomes" id="UP001223646"/>
    </source>
</evidence>
<reference evidence="9" key="2">
    <citation type="submission" date="2024-05" db="EMBL/GenBank/DDBJ databases">
        <authorList>
            <person name="Wolfe A."/>
        </authorList>
    </citation>
    <scope>NUCLEOTIDE SEQUENCE</scope>
    <source>
        <strain evidence="9">UMB1064</strain>
    </source>
</reference>
<dbReference type="GO" id="GO:0016787">
    <property type="term" value="F:hydrolase activity"/>
    <property type="evidence" value="ECO:0007669"/>
    <property type="project" value="UniProtKB-KW"/>
</dbReference>
<dbReference type="CDD" id="cd14332">
    <property type="entry name" value="UBA_RuvA_C"/>
    <property type="match status" value="1"/>
</dbReference>
<reference evidence="9" key="1">
    <citation type="submission" date="2023-05" db="EMBL/GenBank/DDBJ databases">
        <authorList>
            <person name="Du J."/>
        </authorList>
    </citation>
    <scope>NUCLEOTIDE SEQUENCE</scope>
    <source>
        <strain evidence="9">UMB1064</strain>
    </source>
</reference>
<dbReference type="HAMAP" id="MF_00031">
    <property type="entry name" value="DNA_HJ_migration_RuvA"/>
    <property type="match status" value="1"/>
</dbReference>
<keyword evidence="2 6" id="KW-0227">DNA damage</keyword>
<keyword evidence="1 6" id="KW-0963">Cytoplasm</keyword>